<comment type="caution">
    <text evidence="2">The sequence shown here is derived from an EMBL/GenBank/DDBJ whole genome shotgun (WGS) entry which is preliminary data.</text>
</comment>
<protein>
    <submittedName>
        <fullName evidence="2">Sulfotransferase</fullName>
        <ecNumber evidence="2">2.8.2.-</ecNumber>
    </submittedName>
</protein>
<sequence>MNSQSFQPFFLVGCPRSGTTLLQSLLAAHPKITSFPESHFFTFADPKYEPKRKALGLISKRIKPVMKNYFTQEIQRPEMLNYFSPLPWVKPYSKSFIKIMMQLTEEQGNTIWLEKTPEHIYHLNLIERVLPSIQVIHLVRNGIDVIASLFEATHKYPKAWRSAKDIDSCIQDWVTAIEITKRYLDNQNHIVVRYENLVDSPEKTLESLCNFMGLNYTQEMIENYAKVSQKFVFEQGGRTVNLEIKSANSQKFYTIFDEAQQQYIKEQIAQVNLESLNQRSL</sequence>
<reference evidence="2 3" key="1">
    <citation type="submission" date="2023-12" db="EMBL/GenBank/DDBJ databases">
        <title>Baltic Sea Cyanobacteria.</title>
        <authorList>
            <person name="Delbaje E."/>
            <person name="Fewer D.P."/>
            <person name="Shishido T.K."/>
        </authorList>
    </citation>
    <scope>NUCLEOTIDE SEQUENCE [LARGE SCALE GENOMIC DNA]</scope>
    <source>
        <strain evidence="2 3">CCNP 1315</strain>
    </source>
</reference>
<organism evidence="2 3">
    <name type="scientific">Limnoraphis robusta CCNP1315</name>
    <dbReference type="NCBI Taxonomy" id="3110306"/>
    <lineage>
        <taxon>Bacteria</taxon>
        <taxon>Bacillati</taxon>
        <taxon>Cyanobacteriota</taxon>
        <taxon>Cyanophyceae</taxon>
        <taxon>Oscillatoriophycideae</taxon>
        <taxon>Oscillatoriales</taxon>
        <taxon>Sirenicapillariaceae</taxon>
        <taxon>Limnoraphis</taxon>
    </lineage>
</organism>
<dbReference type="InterPro" id="IPR027417">
    <property type="entry name" value="P-loop_NTPase"/>
</dbReference>
<evidence type="ECO:0000313" key="3">
    <source>
        <dbReference type="Proteomes" id="UP001301728"/>
    </source>
</evidence>
<keyword evidence="3" id="KW-1185">Reference proteome</keyword>
<name>A0ABU5U1Y5_9CYAN</name>
<keyword evidence="1 2" id="KW-0808">Transferase</keyword>
<dbReference type="PANTHER" id="PTHR12788:SF10">
    <property type="entry name" value="PROTEIN-TYROSINE SULFOTRANSFERASE"/>
    <property type="match status" value="1"/>
</dbReference>
<dbReference type="PANTHER" id="PTHR12788">
    <property type="entry name" value="PROTEIN-TYROSINE SULFOTRANSFERASE 2"/>
    <property type="match status" value="1"/>
</dbReference>
<dbReference type="InterPro" id="IPR026634">
    <property type="entry name" value="TPST-like"/>
</dbReference>
<dbReference type="EC" id="2.8.2.-" evidence="2"/>
<dbReference type="Pfam" id="PF13469">
    <property type="entry name" value="Sulfotransfer_3"/>
    <property type="match status" value="1"/>
</dbReference>
<accession>A0ABU5U1Y5</accession>
<dbReference type="Proteomes" id="UP001301728">
    <property type="component" value="Unassembled WGS sequence"/>
</dbReference>
<dbReference type="Gene3D" id="3.40.50.300">
    <property type="entry name" value="P-loop containing nucleotide triphosphate hydrolases"/>
    <property type="match status" value="1"/>
</dbReference>
<dbReference type="SUPFAM" id="SSF52540">
    <property type="entry name" value="P-loop containing nucleoside triphosphate hydrolases"/>
    <property type="match status" value="1"/>
</dbReference>
<evidence type="ECO:0000313" key="2">
    <source>
        <dbReference type="EMBL" id="MEA5521210.1"/>
    </source>
</evidence>
<dbReference type="EMBL" id="JAYGHT010000130">
    <property type="protein sequence ID" value="MEA5521210.1"/>
    <property type="molecule type" value="Genomic_DNA"/>
</dbReference>
<proteinExistence type="predicted"/>
<evidence type="ECO:0000256" key="1">
    <source>
        <dbReference type="ARBA" id="ARBA00022679"/>
    </source>
</evidence>
<dbReference type="RefSeq" id="WP_323222840.1">
    <property type="nucleotide sequence ID" value="NZ_JAYGHT010000130.1"/>
</dbReference>
<dbReference type="GO" id="GO:0016740">
    <property type="term" value="F:transferase activity"/>
    <property type="evidence" value="ECO:0007669"/>
    <property type="project" value="UniProtKB-KW"/>
</dbReference>
<gene>
    <name evidence="2" type="ORF">VB854_19910</name>
</gene>